<organism evidence="2 3">
    <name type="scientific">Rosistilla carotiformis</name>
    <dbReference type="NCBI Taxonomy" id="2528017"/>
    <lineage>
        <taxon>Bacteria</taxon>
        <taxon>Pseudomonadati</taxon>
        <taxon>Planctomycetota</taxon>
        <taxon>Planctomycetia</taxon>
        <taxon>Pirellulales</taxon>
        <taxon>Pirellulaceae</taxon>
        <taxon>Rosistilla</taxon>
    </lineage>
</organism>
<evidence type="ECO:0000313" key="3">
    <source>
        <dbReference type="Proteomes" id="UP000315082"/>
    </source>
</evidence>
<dbReference type="Proteomes" id="UP000315082">
    <property type="component" value="Chromosome"/>
</dbReference>
<feature type="region of interest" description="Disordered" evidence="1">
    <location>
        <begin position="1"/>
        <end position="36"/>
    </location>
</feature>
<dbReference type="AlphaFoldDB" id="A0A518JUA5"/>
<sequence length="185" mass="20548">MFGVSKQEGLRGLGSRRCPSRNPQHATHHVSSHSKIDLPSPFHADRLDRIAGIDERATGRRPIVLADKALIELGDNSRWQLTATRENVAAGTFMSIGTSAGDGDAFVRLLDDLDFFAHLFVSVCKRDRSNKATRVFGSFIAAMELAKEKNSELTRRFHLDWVRVECGLHLDEPMASAHPKGMNRA</sequence>
<proteinExistence type="predicted"/>
<gene>
    <name evidence="2" type="ORF">Poly24_27800</name>
</gene>
<dbReference type="EMBL" id="CP036348">
    <property type="protein sequence ID" value="QDV69066.1"/>
    <property type="molecule type" value="Genomic_DNA"/>
</dbReference>
<evidence type="ECO:0000313" key="2">
    <source>
        <dbReference type="EMBL" id="QDV69066.1"/>
    </source>
</evidence>
<evidence type="ECO:0000256" key="1">
    <source>
        <dbReference type="SAM" id="MobiDB-lite"/>
    </source>
</evidence>
<accession>A0A518JUA5</accession>
<name>A0A518JUA5_9BACT</name>
<protein>
    <submittedName>
        <fullName evidence="2">Uncharacterized protein</fullName>
    </submittedName>
</protein>
<keyword evidence="3" id="KW-1185">Reference proteome</keyword>
<dbReference type="KEGG" id="rcf:Poly24_27800"/>
<reference evidence="2 3" key="1">
    <citation type="submission" date="2019-02" db="EMBL/GenBank/DDBJ databases">
        <title>Deep-cultivation of Planctomycetes and their phenomic and genomic characterization uncovers novel biology.</title>
        <authorList>
            <person name="Wiegand S."/>
            <person name="Jogler M."/>
            <person name="Boedeker C."/>
            <person name="Pinto D."/>
            <person name="Vollmers J."/>
            <person name="Rivas-Marin E."/>
            <person name="Kohn T."/>
            <person name="Peeters S.H."/>
            <person name="Heuer A."/>
            <person name="Rast P."/>
            <person name="Oberbeckmann S."/>
            <person name="Bunk B."/>
            <person name="Jeske O."/>
            <person name="Meyerdierks A."/>
            <person name="Storesund J.E."/>
            <person name="Kallscheuer N."/>
            <person name="Luecker S."/>
            <person name="Lage O.M."/>
            <person name="Pohl T."/>
            <person name="Merkel B.J."/>
            <person name="Hornburger P."/>
            <person name="Mueller R.-W."/>
            <person name="Bruemmer F."/>
            <person name="Labrenz M."/>
            <person name="Spormann A.M."/>
            <person name="Op den Camp H."/>
            <person name="Overmann J."/>
            <person name="Amann R."/>
            <person name="Jetten M.S.M."/>
            <person name="Mascher T."/>
            <person name="Medema M.H."/>
            <person name="Devos D.P."/>
            <person name="Kaster A.-K."/>
            <person name="Ovreas L."/>
            <person name="Rohde M."/>
            <person name="Galperin M.Y."/>
            <person name="Jogler C."/>
        </authorList>
    </citation>
    <scope>NUCLEOTIDE SEQUENCE [LARGE SCALE GENOMIC DNA]</scope>
    <source>
        <strain evidence="2 3">Poly24</strain>
    </source>
</reference>